<reference evidence="4" key="1">
    <citation type="journal article" date="2019" name="PLoS Negl. Trop. Dis.">
        <title>Revisiting the worldwide diversity of Leptospira species in the environment.</title>
        <authorList>
            <person name="Vincent A.T."/>
            <person name="Schiettekatte O."/>
            <person name="Bourhy P."/>
            <person name="Veyrier F.J."/>
            <person name="Picardeau M."/>
        </authorList>
    </citation>
    <scope>NUCLEOTIDE SEQUENCE [LARGE SCALE GENOMIC DNA]</scope>
    <source>
        <strain evidence="4">201702692</strain>
    </source>
</reference>
<dbReference type="SFLD" id="SFLDG01065">
    <property type="entry name" value="anaerobic_coproporphyrinogen-I"/>
    <property type="match status" value="1"/>
</dbReference>
<keyword evidence="2" id="KW-0143">Chaperone</keyword>
<keyword evidence="2" id="KW-0479">Metal-binding</keyword>
<keyword evidence="2" id="KW-0411">Iron-sulfur</keyword>
<dbReference type="InterPro" id="IPR023404">
    <property type="entry name" value="rSAM_horseshoe"/>
</dbReference>
<dbReference type="PANTHER" id="PTHR13932:SF5">
    <property type="entry name" value="RADICAL S-ADENOSYL METHIONINE DOMAIN-CONTAINING PROTEIN 1, MITOCHONDRIAL"/>
    <property type="match status" value="1"/>
</dbReference>
<protein>
    <recommendedName>
        <fullName evidence="2">Heme chaperone HemW</fullName>
    </recommendedName>
</protein>
<dbReference type="GO" id="GO:0046872">
    <property type="term" value="F:metal ion binding"/>
    <property type="evidence" value="ECO:0007669"/>
    <property type="project" value="UniProtKB-UniRule"/>
</dbReference>
<dbReference type="Proteomes" id="UP000298125">
    <property type="component" value="Unassembled WGS sequence"/>
</dbReference>
<keyword evidence="2" id="KW-0949">S-adenosyl-L-methionine</keyword>
<dbReference type="SMART" id="SM00729">
    <property type="entry name" value="Elp3"/>
    <property type="match status" value="1"/>
</dbReference>
<accession>A0A4R9JIV6</accession>
<evidence type="ECO:0000259" key="3">
    <source>
        <dbReference type="PROSITE" id="PS51918"/>
    </source>
</evidence>
<dbReference type="SFLD" id="SFLDF00562">
    <property type="entry name" value="HemN-like__clustered_with_heat"/>
    <property type="match status" value="1"/>
</dbReference>
<keyword evidence="2" id="KW-0963">Cytoplasm</keyword>
<feature type="domain" description="Radical SAM core" evidence="3">
    <location>
        <begin position="11"/>
        <end position="253"/>
    </location>
</feature>
<dbReference type="InterPro" id="IPR058240">
    <property type="entry name" value="rSAM_sf"/>
</dbReference>
<dbReference type="EMBL" id="RQGA01000009">
    <property type="protein sequence ID" value="TGL40963.1"/>
    <property type="molecule type" value="Genomic_DNA"/>
</dbReference>
<dbReference type="SFLD" id="SFLDS00029">
    <property type="entry name" value="Radical_SAM"/>
    <property type="match status" value="1"/>
</dbReference>
<dbReference type="InterPro" id="IPR004559">
    <property type="entry name" value="HemW-like"/>
</dbReference>
<keyword evidence="2" id="KW-0349">Heme</keyword>
<dbReference type="GO" id="GO:0051539">
    <property type="term" value="F:4 iron, 4 sulfur cluster binding"/>
    <property type="evidence" value="ECO:0007669"/>
    <property type="project" value="UniProtKB-UniRule"/>
</dbReference>
<dbReference type="AlphaFoldDB" id="A0A4R9JIV6"/>
<dbReference type="GO" id="GO:0006779">
    <property type="term" value="P:porphyrin-containing compound biosynthetic process"/>
    <property type="evidence" value="ECO:0007669"/>
    <property type="project" value="InterPro"/>
</dbReference>
<dbReference type="PROSITE" id="PS51918">
    <property type="entry name" value="RADICAL_SAM"/>
    <property type="match status" value="1"/>
</dbReference>
<comment type="similarity">
    <text evidence="1">Belongs to the anaerobic coproporphyrinogen-III oxidase family. HemW subfamily.</text>
</comment>
<dbReference type="RefSeq" id="WP_135578652.1">
    <property type="nucleotide sequence ID" value="NZ_RQGA01000009.1"/>
</dbReference>
<dbReference type="CDD" id="cd01335">
    <property type="entry name" value="Radical_SAM"/>
    <property type="match status" value="1"/>
</dbReference>
<evidence type="ECO:0000313" key="4">
    <source>
        <dbReference type="EMBL" id="TGL40963.1"/>
    </source>
</evidence>
<keyword evidence="5" id="KW-1185">Reference proteome</keyword>
<proteinExistence type="inferred from homology"/>
<name>A0A4R9JIV6_9LEPT</name>
<evidence type="ECO:0000313" key="5">
    <source>
        <dbReference type="Proteomes" id="UP000298125"/>
    </source>
</evidence>
<dbReference type="Gene3D" id="3.80.30.20">
    <property type="entry name" value="tm_1862 like domain"/>
    <property type="match status" value="1"/>
</dbReference>
<evidence type="ECO:0000256" key="2">
    <source>
        <dbReference type="RuleBase" id="RU364116"/>
    </source>
</evidence>
<dbReference type="GO" id="GO:0005737">
    <property type="term" value="C:cytoplasm"/>
    <property type="evidence" value="ECO:0007669"/>
    <property type="project" value="UniProtKB-SubCell"/>
</dbReference>
<dbReference type="NCBIfam" id="TIGR00539">
    <property type="entry name" value="hemN_rel"/>
    <property type="match status" value="1"/>
</dbReference>
<dbReference type="SUPFAM" id="SSF102114">
    <property type="entry name" value="Radical SAM enzymes"/>
    <property type="match status" value="1"/>
</dbReference>
<comment type="function">
    <text evidence="2">Probably acts as a heme chaperone, transferring heme to an unknown acceptor. Binds one molecule of heme per monomer, possibly covalently. Binds 1 [4Fe-4S] cluster. The cluster is coordinated with 3 cysteines and an exchangeable S-adenosyl-L-methionine.</text>
</comment>
<dbReference type="InterPro" id="IPR034505">
    <property type="entry name" value="Coproporphyrinogen-III_oxidase"/>
</dbReference>
<sequence>MELLDKQSIWQVRNSYLGVYVHFPYCFKKCDYCDFYSEGIGAAPANDEKSLFKSYQKEISERVIHFPEIKNRTIDTVFFGGGTPSKASSKSWKELLDFLRSEFSFASDTEISIEVNPEDLNAKLLEEYHSIGINRVNVGVQTLEPKGLEFLGRHYDADRYNSLVDVLTSSPIKRVGIDLMYGIPGVTKDSFYRDLNLFLEADLPHLSLYSLTLEKGTQYSRDVTDHKKREPEENIQSEILIQLPELLKKFGYNWYEVSNYAKPGFESRHNLKYWTYEPYLGIGPGAHGMIAGHRYGNPRNASLYQKKETSTKYERIDPSTELSLTLFRLFSPFRYLDFIETYLDSETKIKYIRTIEGWEKKGYCSIEAGVFQWKSTALLLLDDLILEISL</sequence>
<dbReference type="PANTHER" id="PTHR13932">
    <property type="entry name" value="COPROPORPHYRINIGEN III OXIDASE"/>
    <property type="match status" value="1"/>
</dbReference>
<comment type="subcellular location">
    <subcellularLocation>
        <location evidence="2">Cytoplasm</location>
    </subcellularLocation>
</comment>
<comment type="caution">
    <text evidence="4">The sequence shown here is derived from an EMBL/GenBank/DDBJ whole genome shotgun (WGS) entry which is preliminary data.</text>
</comment>
<keyword evidence="2" id="KW-0004">4Fe-4S</keyword>
<gene>
    <name evidence="4" type="primary">hemW</name>
    <name evidence="4" type="ORF">EHQ49_09210</name>
</gene>
<dbReference type="InterPro" id="IPR007197">
    <property type="entry name" value="rSAM"/>
</dbReference>
<evidence type="ECO:0000256" key="1">
    <source>
        <dbReference type="ARBA" id="ARBA00006100"/>
    </source>
</evidence>
<organism evidence="4 5">
    <name type="scientific">Leptospira perdikensis</name>
    <dbReference type="NCBI Taxonomy" id="2484948"/>
    <lineage>
        <taxon>Bacteria</taxon>
        <taxon>Pseudomonadati</taxon>
        <taxon>Spirochaetota</taxon>
        <taxon>Spirochaetia</taxon>
        <taxon>Leptospirales</taxon>
        <taxon>Leptospiraceae</taxon>
        <taxon>Leptospira</taxon>
    </lineage>
</organism>
<keyword evidence="2" id="KW-0408">Iron</keyword>
<dbReference type="OrthoDB" id="9808022at2"/>
<dbReference type="Pfam" id="PF04055">
    <property type="entry name" value="Radical_SAM"/>
    <property type="match status" value="1"/>
</dbReference>
<dbReference type="InterPro" id="IPR006638">
    <property type="entry name" value="Elp3/MiaA/NifB-like_rSAM"/>
</dbReference>
<dbReference type="GO" id="GO:0004109">
    <property type="term" value="F:coproporphyrinogen oxidase activity"/>
    <property type="evidence" value="ECO:0007669"/>
    <property type="project" value="InterPro"/>
</dbReference>